<evidence type="ECO:0000256" key="1">
    <source>
        <dbReference type="SAM" id="MobiDB-lite"/>
    </source>
</evidence>
<comment type="caution">
    <text evidence="2">The sequence shown here is derived from an EMBL/GenBank/DDBJ whole genome shotgun (WGS) entry which is preliminary data.</text>
</comment>
<reference evidence="2" key="2">
    <citation type="submission" date="2023-02" db="EMBL/GenBank/DDBJ databases">
        <authorList>
            <person name="Swenson N.G."/>
            <person name="Wegrzyn J.L."/>
            <person name="Mcevoy S.L."/>
        </authorList>
    </citation>
    <scope>NUCLEOTIDE SEQUENCE</scope>
    <source>
        <strain evidence="2">91603</strain>
        <tissue evidence="2">Leaf</tissue>
    </source>
</reference>
<name>A0AAD5J1B7_ACENE</name>
<dbReference type="EMBL" id="JAJSOW010000101">
    <property type="protein sequence ID" value="KAI9182520.1"/>
    <property type="molecule type" value="Genomic_DNA"/>
</dbReference>
<evidence type="ECO:0000313" key="2">
    <source>
        <dbReference type="EMBL" id="KAI9182520.1"/>
    </source>
</evidence>
<evidence type="ECO:0000313" key="3">
    <source>
        <dbReference type="Proteomes" id="UP001064489"/>
    </source>
</evidence>
<dbReference type="AlphaFoldDB" id="A0AAD5J1B7"/>
<feature type="compositionally biased region" description="Polar residues" evidence="1">
    <location>
        <begin position="57"/>
        <end position="67"/>
    </location>
</feature>
<feature type="region of interest" description="Disordered" evidence="1">
    <location>
        <begin position="1"/>
        <end position="73"/>
    </location>
</feature>
<organism evidence="2 3">
    <name type="scientific">Acer negundo</name>
    <name type="common">Box elder</name>
    <dbReference type="NCBI Taxonomy" id="4023"/>
    <lineage>
        <taxon>Eukaryota</taxon>
        <taxon>Viridiplantae</taxon>
        <taxon>Streptophyta</taxon>
        <taxon>Embryophyta</taxon>
        <taxon>Tracheophyta</taxon>
        <taxon>Spermatophyta</taxon>
        <taxon>Magnoliopsida</taxon>
        <taxon>eudicotyledons</taxon>
        <taxon>Gunneridae</taxon>
        <taxon>Pentapetalae</taxon>
        <taxon>rosids</taxon>
        <taxon>malvids</taxon>
        <taxon>Sapindales</taxon>
        <taxon>Sapindaceae</taxon>
        <taxon>Hippocastanoideae</taxon>
        <taxon>Acereae</taxon>
        <taxon>Acer</taxon>
    </lineage>
</organism>
<gene>
    <name evidence="2" type="ORF">LWI28_026153</name>
</gene>
<protein>
    <submittedName>
        <fullName evidence="2">Uncharacterized protein</fullName>
    </submittedName>
</protein>
<keyword evidence="3" id="KW-1185">Reference proteome</keyword>
<reference evidence="2" key="1">
    <citation type="journal article" date="2022" name="Plant J.">
        <title>Strategies of tolerance reflected in two North American maple genomes.</title>
        <authorList>
            <person name="McEvoy S.L."/>
            <person name="Sezen U.U."/>
            <person name="Trouern-Trend A."/>
            <person name="McMahon S.M."/>
            <person name="Schaberg P.G."/>
            <person name="Yang J."/>
            <person name="Wegrzyn J.L."/>
            <person name="Swenson N.G."/>
        </authorList>
    </citation>
    <scope>NUCLEOTIDE SEQUENCE</scope>
    <source>
        <strain evidence="2">91603</strain>
    </source>
</reference>
<sequence>MKGLMEDSEIGPINDLMGKKNVNLSPSNGASPDPASHPRKEDVNYNKSGHWKRVTQKQRVSGSTSELGENLGKRKSLICSNQSDKKRNGGETWAQRLFSSESKKFEDESHLSSSSRVLVSNYSKNTNADFHKHGEELVCQNDEKPLGLCEGHEDQVLVESENFSLVTLERVSVATKKDEKREELQQNLKVRRDALKAACFGNGHLDWRTVNGLESQLNKVQCGDVKVEKKIDEKIEQFISWVQKHRNKKSLVAIR</sequence>
<dbReference type="Proteomes" id="UP001064489">
    <property type="component" value="Chromosome 4"/>
</dbReference>
<proteinExistence type="predicted"/>
<accession>A0AAD5J1B7</accession>